<organism evidence="2 3">
    <name type="scientific">Zhihengliuella salsuginis</name>
    <dbReference type="NCBI Taxonomy" id="578222"/>
    <lineage>
        <taxon>Bacteria</taxon>
        <taxon>Bacillati</taxon>
        <taxon>Actinomycetota</taxon>
        <taxon>Actinomycetes</taxon>
        <taxon>Micrococcales</taxon>
        <taxon>Micrococcaceae</taxon>
        <taxon>Zhihengliuella</taxon>
    </lineage>
</organism>
<evidence type="ECO:0000313" key="2">
    <source>
        <dbReference type="EMBL" id="GHD12577.1"/>
    </source>
</evidence>
<dbReference type="InterPro" id="IPR050228">
    <property type="entry name" value="Carboxylesterase_BioH"/>
</dbReference>
<sequence>MPIRDTESAHHEPADYARTVPEGTWVADHLGRGYSYTSLHHGRDPEADEPGVDVDGPADLVATLVRYRPEPELFELPRWPFARRRPRTAVLYVHGWSDYFYNTEIADFWDGLGARFYALDFRRYGRSLRPWQTPGFTTDLAEYDSDLESALRTIREDLADVERIILAGHSTGGLIASLWVDRNPGRVDALVLNSPWLETHGSWVVRLAAAGIVDRVARRRPKALVPLPDVDFYWQSLSRQASGQWDLHPLWRPRYAFPIRAGWMAAILEGHARVAAGLHIDVPILVLTSDHTVISTHFTPEHLQGDSVIEVDVTRQRALRLGPEVTVVSVPDATHDLFASKPAPRAAAYSAIRRWATGYVSGLSAPD</sequence>
<accession>A0ABQ3GN12</accession>
<dbReference type="Gene3D" id="3.40.50.1820">
    <property type="entry name" value="alpha/beta hydrolase"/>
    <property type="match status" value="1"/>
</dbReference>
<dbReference type="PANTHER" id="PTHR43194">
    <property type="entry name" value="HYDROLASE ALPHA/BETA FOLD FAMILY"/>
    <property type="match status" value="1"/>
</dbReference>
<dbReference type="InterPro" id="IPR029058">
    <property type="entry name" value="AB_hydrolase_fold"/>
</dbReference>
<dbReference type="RefSeq" id="WP_189351259.1">
    <property type="nucleotide sequence ID" value="NZ_BMXK01000014.1"/>
</dbReference>
<gene>
    <name evidence="2" type="ORF">GCM10008096_28060</name>
</gene>
<name>A0ABQ3GN12_9MICC</name>
<evidence type="ECO:0000259" key="1">
    <source>
        <dbReference type="Pfam" id="PF12146"/>
    </source>
</evidence>
<dbReference type="SUPFAM" id="SSF53474">
    <property type="entry name" value="alpha/beta-Hydrolases"/>
    <property type="match status" value="1"/>
</dbReference>
<comment type="caution">
    <text evidence="2">The sequence shown here is derived from an EMBL/GenBank/DDBJ whole genome shotgun (WGS) entry which is preliminary data.</text>
</comment>
<reference evidence="3" key="1">
    <citation type="journal article" date="2019" name="Int. J. Syst. Evol. Microbiol.">
        <title>The Global Catalogue of Microorganisms (GCM) 10K type strain sequencing project: providing services to taxonomists for standard genome sequencing and annotation.</title>
        <authorList>
            <consortium name="The Broad Institute Genomics Platform"/>
            <consortium name="The Broad Institute Genome Sequencing Center for Infectious Disease"/>
            <person name="Wu L."/>
            <person name="Ma J."/>
        </authorList>
    </citation>
    <scope>NUCLEOTIDE SEQUENCE [LARGE SCALE GENOMIC DNA]</scope>
    <source>
        <strain evidence="3">KCTC 19466</strain>
    </source>
</reference>
<proteinExistence type="predicted"/>
<dbReference type="Proteomes" id="UP000642819">
    <property type="component" value="Unassembled WGS sequence"/>
</dbReference>
<evidence type="ECO:0000313" key="3">
    <source>
        <dbReference type="Proteomes" id="UP000642819"/>
    </source>
</evidence>
<dbReference type="EMBL" id="BMXK01000014">
    <property type="protein sequence ID" value="GHD12577.1"/>
    <property type="molecule type" value="Genomic_DNA"/>
</dbReference>
<keyword evidence="3" id="KW-1185">Reference proteome</keyword>
<dbReference type="InterPro" id="IPR022742">
    <property type="entry name" value="Hydrolase_4"/>
</dbReference>
<protein>
    <submittedName>
        <fullName evidence="2">Lysophospholipase</fullName>
    </submittedName>
</protein>
<dbReference type="PANTHER" id="PTHR43194:SF2">
    <property type="entry name" value="PEROXISOMAL MEMBRANE PROTEIN LPX1"/>
    <property type="match status" value="1"/>
</dbReference>
<dbReference type="Pfam" id="PF12146">
    <property type="entry name" value="Hydrolase_4"/>
    <property type="match status" value="1"/>
</dbReference>
<feature type="domain" description="Serine aminopeptidase S33" evidence="1">
    <location>
        <begin position="85"/>
        <end position="292"/>
    </location>
</feature>